<dbReference type="EMBL" id="JACAQB010000005">
    <property type="protein sequence ID" value="NWB96204.1"/>
    <property type="molecule type" value="Genomic_DNA"/>
</dbReference>
<dbReference type="RefSeq" id="WP_177101497.1">
    <property type="nucleotide sequence ID" value="NZ_JACAOS010000017.1"/>
</dbReference>
<dbReference type="Proteomes" id="UP000539985">
    <property type="component" value="Unassembled WGS sequence"/>
</dbReference>
<organism evidence="2 3">
    <name type="scientific">Pseudomonas gingeri</name>
    <dbReference type="NCBI Taxonomy" id="117681"/>
    <lineage>
        <taxon>Bacteria</taxon>
        <taxon>Pseudomonadati</taxon>
        <taxon>Pseudomonadota</taxon>
        <taxon>Gammaproteobacteria</taxon>
        <taxon>Pseudomonadales</taxon>
        <taxon>Pseudomonadaceae</taxon>
        <taxon>Pseudomonas</taxon>
    </lineage>
</organism>
<dbReference type="Pfam" id="PF07233">
    <property type="entry name" value="DUF1425"/>
    <property type="match status" value="1"/>
</dbReference>
<reference evidence="2 3" key="1">
    <citation type="submission" date="2020-04" db="EMBL/GenBank/DDBJ databases">
        <title>Molecular characterization of pseudomonads from Agaricus bisporus reveal novel blotch 2 pathogens in Western Europe.</title>
        <authorList>
            <person name="Taparia T."/>
            <person name="Krijger M."/>
            <person name="Haynes E."/>
            <person name="Elpinstone J.G."/>
            <person name="Noble R."/>
            <person name="Van Der Wolf J."/>
        </authorList>
    </citation>
    <scope>NUCLEOTIDE SEQUENCE [LARGE SCALE GENOMIC DNA]</scope>
    <source>
        <strain evidence="2 3">H7001</strain>
    </source>
</reference>
<feature type="signal peptide" evidence="1">
    <location>
        <begin position="1"/>
        <end position="20"/>
    </location>
</feature>
<protein>
    <submittedName>
        <fullName evidence="2">YcfL family protein</fullName>
    </submittedName>
</protein>
<evidence type="ECO:0000313" key="3">
    <source>
        <dbReference type="Proteomes" id="UP000539985"/>
    </source>
</evidence>
<accession>A0A7Y7XAG6</accession>
<evidence type="ECO:0000313" key="2">
    <source>
        <dbReference type="EMBL" id="NWB96204.1"/>
    </source>
</evidence>
<dbReference type="PROSITE" id="PS51257">
    <property type="entry name" value="PROKAR_LIPOPROTEIN"/>
    <property type="match status" value="1"/>
</dbReference>
<dbReference type="InterPro" id="IPR038483">
    <property type="entry name" value="YcfL-like_sf"/>
</dbReference>
<keyword evidence="1" id="KW-0732">Signal</keyword>
<evidence type="ECO:0000256" key="1">
    <source>
        <dbReference type="SAM" id="SignalP"/>
    </source>
</evidence>
<comment type="caution">
    <text evidence="2">The sequence shown here is derived from an EMBL/GenBank/DDBJ whole genome shotgun (WGS) entry which is preliminary data.</text>
</comment>
<sequence>MRFKLIAAVALALLAGCVTPPPPPPAPGSAASKIVAMGPMENIEVGAIRVARENGFLTVKVQLSNTRTKNKMMYYRFSWLGNDGFPVSDDEVWKTLNLYGAQSTFLQAIAPTPKATDFRLEVKTP</sequence>
<gene>
    <name evidence="2" type="ORF">HX882_09905</name>
</gene>
<name>A0A7Y7XAG6_9PSED</name>
<dbReference type="CDD" id="cd09030">
    <property type="entry name" value="DUF1425"/>
    <property type="match status" value="1"/>
</dbReference>
<dbReference type="InterPro" id="IPR010824">
    <property type="entry name" value="DUF1425"/>
</dbReference>
<dbReference type="AlphaFoldDB" id="A0A7Y7XAG6"/>
<proteinExistence type="predicted"/>
<dbReference type="Gene3D" id="2.60.40.3230">
    <property type="match status" value="1"/>
</dbReference>
<feature type="chain" id="PRO_5030848558" evidence="1">
    <location>
        <begin position="21"/>
        <end position="125"/>
    </location>
</feature>